<dbReference type="GO" id="GO:0008168">
    <property type="term" value="F:methyltransferase activity"/>
    <property type="evidence" value="ECO:0007669"/>
    <property type="project" value="UniProtKB-KW"/>
</dbReference>
<evidence type="ECO:0000256" key="1">
    <source>
        <dbReference type="ARBA" id="ARBA00022679"/>
    </source>
</evidence>
<dbReference type="Pfam" id="PF13649">
    <property type="entry name" value="Methyltransf_25"/>
    <property type="match status" value="1"/>
</dbReference>
<dbReference type="CDD" id="cd02440">
    <property type="entry name" value="AdoMet_MTases"/>
    <property type="match status" value="1"/>
</dbReference>
<gene>
    <name evidence="3" type="ORF">FHY64_09660</name>
</gene>
<name>A0A5C5GHX1_9RHOB</name>
<comment type="caution">
    <text evidence="3">The sequence shown here is derived from an EMBL/GenBank/DDBJ whole genome shotgun (WGS) entry which is preliminary data.</text>
</comment>
<dbReference type="PANTHER" id="PTHR43861">
    <property type="entry name" value="TRANS-ACONITATE 2-METHYLTRANSFERASE-RELATED"/>
    <property type="match status" value="1"/>
</dbReference>
<dbReference type="Proteomes" id="UP000314011">
    <property type="component" value="Unassembled WGS sequence"/>
</dbReference>
<dbReference type="Gene3D" id="3.40.50.150">
    <property type="entry name" value="Vaccinia Virus protein VP39"/>
    <property type="match status" value="1"/>
</dbReference>
<evidence type="ECO:0000259" key="2">
    <source>
        <dbReference type="Pfam" id="PF13649"/>
    </source>
</evidence>
<proteinExistence type="predicted"/>
<evidence type="ECO:0000313" key="3">
    <source>
        <dbReference type="EMBL" id="TNY33519.1"/>
    </source>
</evidence>
<keyword evidence="3" id="KW-0489">Methyltransferase</keyword>
<dbReference type="EMBL" id="VFFF01000001">
    <property type="protein sequence ID" value="TNY33519.1"/>
    <property type="molecule type" value="Genomic_DNA"/>
</dbReference>
<dbReference type="SUPFAM" id="SSF53335">
    <property type="entry name" value="S-adenosyl-L-methionine-dependent methyltransferases"/>
    <property type="match status" value="1"/>
</dbReference>
<evidence type="ECO:0000313" key="4">
    <source>
        <dbReference type="Proteomes" id="UP000314011"/>
    </source>
</evidence>
<organism evidence="3 4">
    <name type="scientific">Pelagovum pacificum</name>
    <dbReference type="NCBI Taxonomy" id="2588711"/>
    <lineage>
        <taxon>Bacteria</taxon>
        <taxon>Pseudomonadati</taxon>
        <taxon>Pseudomonadota</taxon>
        <taxon>Alphaproteobacteria</taxon>
        <taxon>Rhodobacterales</taxon>
        <taxon>Paracoccaceae</taxon>
        <taxon>Pelagovum</taxon>
    </lineage>
</organism>
<protein>
    <submittedName>
        <fullName evidence="3">Class I SAM-dependent methyltransferase</fullName>
    </submittedName>
</protein>
<dbReference type="InterPro" id="IPR029063">
    <property type="entry name" value="SAM-dependent_MTases_sf"/>
</dbReference>
<reference evidence="3 4" key="1">
    <citation type="submission" date="2019-06" db="EMBL/GenBank/DDBJ databases">
        <title>Genome of new Rhodobacteraceae sp. SM1903.</title>
        <authorList>
            <person name="Ren X."/>
        </authorList>
    </citation>
    <scope>NUCLEOTIDE SEQUENCE [LARGE SCALE GENOMIC DNA]</scope>
    <source>
        <strain evidence="3 4">SM1903</strain>
    </source>
</reference>
<keyword evidence="1 3" id="KW-0808">Transferase</keyword>
<feature type="domain" description="Methyltransferase" evidence="2">
    <location>
        <begin position="59"/>
        <end position="152"/>
    </location>
</feature>
<accession>A0A5C5GHX1</accession>
<dbReference type="GO" id="GO:0032259">
    <property type="term" value="P:methylation"/>
    <property type="evidence" value="ECO:0007669"/>
    <property type="project" value="UniProtKB-KW"/>
</dbReference>
<dbReference type="OrthoDB" id="5642573at2"/>
<keyword evidence="4" id="KW-1185">Reference proteome</keyword>
<sequence>MPCDPHLCHSRRKRGSVMSDAKFWNRMARRYARSPVGDEEAYRAKLAKTQEFLGPGSEVLELGCGTGTTAIHHAPIVRHIDCVDFAEGLLDIARQKARDAGVTNITFIQCAAGTYPVKPAAYDMVMAHSLLHLLRDRQALLGRIHDMLRPGGRFVSSTACLGDNRLLSTVLPLGSKLGLLPALAFFTEDELIAEVEAAGFEVEHRWTPKPKAAMFLIARKP</sequence>
<dbReference type="InterPro" id="IPR041698">
    <property type="entry name" value="Methyltransf_25"/>
</dbReference>
<dbReference type="AlphaFoldDB" id="A0A5C5GHX1"/>